<reference evidence="1" key="1">
    <citation type="submission" date="2021-09" db="EMBL/GenBank/DDBJ databases">
        <title>Genomic analysis of Ralstonia spp.</title>
        <authorList>
            <person name="Aburjaile F."/>
            <person name="Ariute J.C."/>
            <person name="Pais A.K.L."/>
            <person name="Albuquerque G.M.R."/>
            <person name="Silva A.M.F."/>
            <person name="Brenig B."/>
            <person name="Azevedo V."/>
            <person name="Matiuzzi M."/>
            <person name="Ramos R."/>
            <person name="Goes-Neto A."/>
            <person name="Soares S."/>
            <person name="Iseppon A.M.B."/>
            <person name="Souza E."/>
            <person name="Gama M."/>
        </authorList>
    </citation>
    <scope>NUCLEOTIDE SEQUENCE</scope>
    <source>
        <strain evidence="1">B4</strain>
        <strain evidence="2">CCRMRs91</strain>
    </source>
</reference>
<accession>A0A072ZWQ3</accession>
<dbReference type="SUPFAM" id="SSF143744">
    <property type="entry name" value="GlcG-like"/>
    <property type="match status" value="1"/>
</dbReference>
<name>A0A072ZWQ3_RALSL</name>
<dbReference type="AlphaFoldDB" id="A0A072ZWQ3"/>
<dbReference type="Proteomes" id="UP001143674">
    <property type="component" value="Unassembled WGS sequence"/>
</dbReference>
<evidence type="ECO:0000313" key="3">
    <source>
        <dbReference type="Proteomes" id="UP001143674"/>
    </source>
</evidence>
<dbReference type="Proteomes" id="UP001144050">
    <property type="component" value="Unassembled WGS sequence"/>
</dbReference>
<dbReference type="EMBL" id="JAIVFG010000003">
    <property type="protein sequence ID" value="MDB0569767.1"/>
    <property type="molecule type" value="Genomic_DNA"/>
</dbReference>
<dbReference type="PANTHER" id="PTHR34309:SF1">
    <property type="entry name" value="PROTEIN GLCG"/>
    <property type="match status" value="1"/>
</dbReference>
<dbReference type="EMBL" id="JAIVEX010000010">
    <property type="protein sequence ID" value="MDB0523572.1"/>
    <property type="molecule type" value="Genomic_DNA"/>
</dbReference>
<dbReference type="InterPro" id="IPR038084">
    <property type="entry name" value="PduO/GlcC-like_sf"/>
</dbReference>
<dbReference type="InterPro" id="IPR052517">
    <property type="entry name" value="GlcG_carb_metab_protein"/>
</dbReference>
<dbReference type="InterPro" id="IPR005624">
    <property type="entry name" value="PduO/GlcC-like"/>
</dbReference>
<protein>
    <submittedName>
        <fullName evidence="1">Heme-binding protein</fullName>
    </submittedName>
</protein>
<dbReference type="GeneID" id="61361420"/>
<organism evidence="1 3">
    <name type="scientific">Ralstonia solanacearum</name>
    <name type="common">Pseudomonas solanacearum</name>
    <dbReference type="NCBI Taxonomy" id="305"/>
    <lineage>
        <taxon>Bacteria</taxon>
        <taxon>Pseudomonadati</taxon>
        <taxon>Pseudomonadota</taxon>
        <taxon>Betaproteobacteria</taxon>
        <taxon>Burkholderiales</taxon>
        <taxon>Burkholderiaceae</taxon>
        <taxon>Ralstonia</taxon>
        <taxon>Ralstonia solanacearum species complex</taxon>
    </lineage>
</organism>
<dbReference type="Pfam" id="PF03928">
    <property type="entry name" value="HbpS-like"/>
    <property type="match status" value="1"/>
</dbReference>
<dbReference type="KEGG" id="rsy:RSUY_22750"/>
<dbReference type="RefSeq" id="WP_003264345.1">
    <property type="nucleotide sequence ID" value="NZ_CDLS01000001.1"/>
</dbReference>
<sequence length="137" mass="14341">MKTKPCLTQEDVNKILDAAEKEARAHQWAVTIAVVDDGGHPLGLRRMDGCATISAYIAPEKARTAALGRRESKVYEDIINNGRTSFLSAPMLQGMLEGGVPILVEGVCAGAVGVSGVKSAEDVQIAKAGIAAVHVIC</sequence>
<dbReference type="PANTHER" id="PTHR34309">
    <property type="entry name" value="SLR1406 PROTEIN"/>
    <property type="match status" value="1"/>
</dbReference>
<proteinExistence type="predicted"/>
<comment type="caution">
    <text evidence="1">The sequence shown here is derived from an EMBL/GenBank/DDBJ whole genome shotgun (WGS) entry which is preliminary data.</text>
</comment>
<evidence type="ECO:0000313" key="1">
    <source>
        <dbReference type="EMBL" id="MDB0523572.1"/>
    </source>
</evidence>
<gene>
    <name evidence="1" type="ORF">LBW55_18375</name>
    <name evidence="2" type="ORF">LBW59_03125</name>
</gene>
<dbReference type="Gene3D" id="3.30.450.150">
    <property type="entry name" value="Haem-degrading domain"/>
    <property type="match status" value="1"/>
</dbReference>
<evidence type="ECO:0000313" key="2">
    <source>
        <dbReference type="EMBL" id="MDB0569767.1"/>
    </source>
</evidence>